<dbReference type="WBParaSite" id="jg4725">
    <property type="protein sequence ID" value="jg4725"/>
    <property type="gene ID" value="jg4725"/>
</dbReference>
<dbReference type="PANTHER" id="PTHR44147">
    <property type="entry name" value="DEHYDROGENASE/REDUCTASE SDR FAMILY MEMBER 1"/>
    <property type="match status" value="1"/>
</dbReference>
<reference evidence="2" key="1">
    <citation type="submission" date="2022-11" db="UniProtKB">
        <authorList>
            <consortium name="WormBaseParasite"/>
        </authorList>
    </citation>
    <scope>IDENTIFICATION</scope>
</reference>
<organism evidence="1 2">
    <name type="scientific">Ditylenchus dipsaci</name>
    <dbReference type="NCBI Taxonomy" id="166011"/>
    <lineage>
        <taxon>Eukaryota</taxon>
        <taxon>Metazoa</taxon>
        <taxon>Ecdysozoa</taxon>
        <taxon>Nematoda</taxon>
        <taxon>Chromadorea</taxon>
        <taxon>Rhabditida</taxon>
        <taxon>Tylenchina</taxon>
        <taxon>Tylenchomorpha</taxon>
        <taxon>Sphaerularioidea</taxon>
        <taxon>Anguinidae</taxon>
        <taxon>Anguininae</taxon>
        <taxon>Ditylenchus</taxon>
    </lineage>
</organism>
<dbReference type="Proteomes" id="UP000887574">
    <property type="component" value="Unplaced"/>
</dbReference>
<sequence>MLAQQVALVTGASRGVGRGIAKQLGAAGATVYVTALTPEKEDAVVKSVANKLPTLKQTVDEINSKGGKAIGVYCDHANPSDVNNLFDQIAREQNNQLDLLVNNAFSAVTLMLKVMHKKFFELPEEVYDKVNDVGLRGHYMCARRAAQMMVPRKKGLIVTTSSPGGLNYIFNVAYGINKAGCDRLAADMAIELKEFNVASVSLWPGAVRSELFMDCGLLNNHNVINLFKDAESVDMVGKCVTALAADKNIMNKTGHILTDMELAKEYNLYEEDGTQPHDPVVEPHLGFVHLLNQVRAQISL</sequence>
<dbReference type="AlphaFoldDB" id="A0A915EDJ0"/>
<dbReference type="InterPro" id="IPR036291">
    <property type="entry name" value="NAD(P)-bd_dom_sf"/>
</dbReference>
<evidence type="ECO:0000313" key="1">
    <source>
        <dbReference type="Proteomes" id="UP000887574"/>
    </source>
</evidence>
<protein>
    <submittedName>
        <fullName evidence="2">Uncharacterized protein</fullName>
    </submittedName>
</protein>
<proteinExistence type="predicted"/>
<dbReference type="PRINTS" id="PR00081">
    <property type="entry name" value="GDHRDH"/>
</dbReference>
<dbReference type="Pfam" id="PF00106">
    <property type="entry name" value="adh_short"/>
    <property type="match status" value="1"/>
</dbReference>
<keyword evidence="1" id="KW-1185">Reference proteome</keyword>
<dbReference type="SUPFAM" id="SSF51735">
    <property type="entry name" value="NAD(P)-binding Rossmann-fold domains"/>
    <property type="match status" value="1"/>
</dbReference>
<accession>A0A915EDJ0</accession>
<dbReference type="Gene3D" id="3.40.50.720">
    <property type="entry name" value="NAD(P)-binding Rossmann-like Domain"/>
    <property type="match status" value="1"/>
</dbReference>
<dbReference type="PANTHER" id="PTHR44147:SF2">
    <property type="entry name" value="DEHYDROGENASE_REDUCTASE SDR FAMILY MEMBER 1"/>
    <property type="match status" value="1"/>
</dbReference>
<evidence type="ECO:0000313" key="2">
    <source>
        <dbReference type="WBParaSite" id="jg4725"/>
    </source>
</evidence>
<dbReference type="InterPro" id="IPR002347">
    <property type="entry name" value="SDR_fam"/>
</dbReference>
<name>A0A915EDJ0_9BILA</name>